<comment type="caution">
    <text evidence="1">The sequence shown here is derived from an EMBL/GenBank/DDBJ whole genome shotgun (WGS) entry which is preliminary data.</text>
</comment>
<accession>A0ABT2K325</accession>
<organism evidence="1 2">
    <name type="scientific">Streptomyces gossypii</name>
    <dbReference type="NCBI Taxonomy" id="2883101"/>
    <lineage>
        <taxon>Bacteria</taxon>
        <taxon>Bacillati</taxon>
        <taxon>Actinomycetota</taxon>
        <taxon>Actinomycetes</taxon>
        <taxon>Kitasatosporales</taxon>
        <taxon>Streptomycetaceae</taxon>
        <taxon>Streptomyces</taxon>
    </lineage>
</organism>
<gene>
    <name evidence="1" type="ORF">LHJ74_29190</name>
</gene>
<sequence length="229" mass="25405">MSSDMDAALRKSLIRAIGHDGPFTDAEYMDVTDLHIRNSRNLFGLEECRALELLTLVACDPVDLGPAAGLQALDSLTVRDSGLRSLTDVSALPLLSCYAPRNFITDITPLMGAARLGNLDVTGNPLSEHSYRDLVPRLAEQRCRVLVSDELEWKLTHHLHAQGVPVSCYRKNKEYRLCRPGLGLTDSPEYAHPVIQESDVTSLLTGDPHRVHVYFEDAGRPLEWTMTAQ</sequence>
<dbReference type="Proteomes" id="UP001156389">
    <property type="component" value="Unassembled WGS sequence"/>
</dbReference>
<keyword evidence="2" id="KW-1185">Reference proteome</keyword>
<dbReference type="EMBL" id="JAJAGO010000017">
    <property type="protein sequence ID" value="MCT2593935.1"/>
    <property type="molecule type" value="Genomic_DNA"/>
</dbReference>
<reference evidence="1 2" key="1">
    <citation type="submission" date="2021-10" db="EMBL/GenBank/DDBJ databases">
        <title>Streptomyces gossypii sp. nov., isolated from soil collected from cotton field.</title>
        <authorList>
            <person name="Ge X."/>
            <person name="Chen X."/>
            <person name="Liu W."/>
        </authorList>
    </citation>
    <scope>NUCLEOTIDE SEQUENCE [LARGE SCALE GENOMIC DNA]</scope>
    <source>
        <strain evidence="1 2">N2-109</strain>
    </source>
</reference>
<proteinExistence type="predicted"/>
<dbReference type="Gene3D" id="3.80.10.10">
    <property type="entry name" value="Ribonuclease Inhibitor"/>
    <property type="match status" value="1"/>
</dbReference>
<dbReference type="InterPro" id="IPR032675">
    <property type="entry name" value="LRR_dom_sf"/>
</dbReference>
<evidence type="ECO:0000313" key="1">
    <source>
        <dbReference type="EMBL" id="MCT2593935.1"/>
    </source>
</evidence>
<dbReference type="RefSeq" id="WP_260221242.1">
    <property type="nucleotide sequence ID" value="NZ_JAJAGO010000017.1"/>
</dbReference>
<protein>
    <submittedName>
        <fullName evidence="1">Uncharacterized protein</fullName>
    </submittedName>
</protein>
<name>A0ABT2K325_9ACTN</name>
<evidence type="ECO:0000313" key="2">
    <source>
        <dbReference type="Proteomes" id="UP001156389"/>
    </source>
</evidence>
<dbReference type="SUPFAM" id="SSF52058">
    <property type="entry name" value="L domain-like"/>
    <property type="match status" value="1"/>
</dbReference>